<name>A0A7X9E7I3_UNCKA</name>
<accession>A0A7X9E7I3</accession>
<dbReference type="SUPFAM" id="SSF55120">
    <property type="entry name" value="Pseudouridine synthase"/>
    <property type="match status" value="1"/>
</dbReference>
<feature type="domain" description="Pseudouridine synthase RsuA/RluA-like" evidence="5">
    <location>
        <begin position="16"/>
        <end position="178"/>
    </location>
</feature>
<dbReference type="GO" id="GO:0009982">
    <property type="term" value="F:pseudouridine synthase activity"/>
    <property type="evidence" value="ECO:0007669"/>
    <property type="project" value="InterPro"/>
</dbReference>
<evidence type="ECO:0000256" key="3">
    <source>
        <dbReference type="PIRSR" id="PIRSR606225-1"/>
    </source>
</evidence>
<dbReference type="InterPro" id="IPR006145">
    <property type="entry name" value="PsdUridine_synth_RsuA/RluA"/>
</dbReference>
<dbReference type="InterPro" id="IPR006224">
    <property type="entry name" value="PsdUridine_synth_RluA-like_CS"/>
</dbReference>
<dbReference type="GO" id="GO:0003723">
    <property type="term" value="F:RNA binding"/>
    <property type="evidence" value="ECO:0007669"/>
    <property type="project" value="InterPro"/>
</dbReference>
<sequence>MEKEVKEIRKIYEDENIIVLDKPSGLVVNRSNTTTEQTLQDILEEKYLFNIESIDDTEYKDRSGIVHRLDKDTSGVIVIAKNVDSFYFLQKQFKERNVYKEYVALVRGRIDDESIEINAPLARNPNNPLKYAVVSTGKYALTRINRIKNVSVEGNEYTLLKVAPKTGRTHQIRVHLSAIGHSVVCDQIYCANNLLKVDFTVFNRLMLHARTLGFSNPKTLKFQRFEAPLPVDFQL</sequence>
<dbReference type="InterPro" id="IPR020103">
    <property type="entry name" value="PsdUridine_synth_cat_dom_sf"/>
</dbReference>
<proteinExistence type="inferred from homology"/>
<dbReference type="Pfam" id="PF00849">
    <property type="entry name" value="PseudoU_synth_2"/>
    <property type="match status" value="1"/>
</dbReference>
<feature type="active site" evidence="3">
    <location>
        <position position="70"/>
    </location>
</feature>
<dbReference type="NCBIfam" id="TIGR00005">
    <property type="entry name" value="rluA_subfam"/>
    <property type="match status" value="1"/>
</dbReference>
<keyword evidence="2 4" id="KW-0413">Isomerase</keyword>
<dbReference type="PANTHER" id="PTHR21600:SF44">
    <property type="entry name" value="RIBOSOMAL LARGE SUBUNIT PSEUDOURIDINE SYNTHASE D"/>
    <property type="match status" value="1"/>
</dbReference>
<dbReference type="PROSITE" id="PS01129">
    <property type="entry name" value="PSI_RLU"/>
    <property type="match status" value="1"/>
</dbReference>
<dbReference type="AlphaFoldDB" id="A0A7X9E7I3"/>
<dbReference type="InterPro" id="IPR006225">
    <property type="entry name" value="PsdUridine_synth_RluC/D"/>
</dbReference>
<protein>
    <recommendedName>
        <fullName evidence="4">Pseudouridine synthase</fullName>
        <ecNumber evidence="4">5.4.99.-</ecNumber>
    </recommendedName>
</protein>
<comment type="function">
    <text evidence="4">Responsible for synthesis of pseudouridine from uracil.</text>
</comment>
<evidence type="ECO:0000256" key="4">
    <source>
        <dbReference type="RuleBase" id="RU362028"/>
    </source>
</evidence>
<evidence type="ECO:0000259" key="5">
    <source>
        <dbReference type="Pfam" id="PF00849"/>
    </source>
</evidence>
<evidence type="ECO:0000256" key="1">
    <source>
        <dbReference type="ARBA" id="ARBA00010876"/>
    </source>
</evidence>
<dbReference type="CDD" id="cd02869">
    <property type="entry name" value="PseudoU_synth_RluA_like"/>
    <property type="match status" value="1"/>
</dbReference>
<dbReference type="GO" id="GO:0000455">
    <property type="term" value="P:enzyme-directed rRNA pseudouridine synthesis"/>
    <property type="evidence" value="ECO:0007669"/>
    <property type="project" value="TreeGrafter"/>
</dbReference>
<dbReference type="InterPro" id="IPR050188">
    <property type="entry name" value="RluA_PseudoU_synthase"/>
</dbReference>
<dbReference type="GO" id="GO:0140098">
    <property type="term" value="F:catalytic activity, acting on RNA"/>
    <property type="evidence" value="ECO:0007669"/>
    <property type="project" value="UniProtKB-ARBA"/>
</dbReference>
<dbReference type="PANTHER" id="PTHR21600">
    <property type="entry name" value="MITOCHONDRIAL RNA PSEUDOURIDINE SYNTHASE"/>
    <property type="match status" value="1"/>
</dbReference>
<comment type="caution">
    <text evidence="6">The sequence shown here is derived from an EMBL/GenBank/DDBJ whole genome shotgun (WGS) entry which is preliminary data.</text>
</comment>
<comment type="similarity">
    <text evidence="1 4">Belongs to the pseudouridine synthase RluA family.</text>
</comment>
<dbReference type="EMBL" id="JAAZNV010000012">
    <property type="protein sequence ID" value="NMB91869.1"/>
    <property type="molecule type" value="Genomic_DNA"/>
</dbReference>
<reference evidence="6 7" key="1">
    <citation type="journal article" date="2020" name="Biotechnol. Biofuels">
        <title>New insights from the biogas microbiome by comprehensive genome-resolved metagenomics of nearly 1600 species originating from multiple anaerobic digesters.</title>
        <authorList>
            <person name="Campanaro S."/>
            <person name="Treu L."/>
            <person name="Rodriguez-R L.M."/>
            <person name="Kovalovszki A."/>
            <person name="Ziels R.M."/>
            <person name="Maus I."/>
            <person name="Zhu X."/>
            <person name="Kougias P.G."/>
            <person name="Basile A."/>
            <person name="Luo G."/>
            <person name="Schluter A."/>
            <person name="Konstantinidis K.T."/>
            <person name="Angelidaki I."/>
        </authorList>
    </citation>
    <scope>NUCLEOTIDE SEQUENCE [LARGE SCALE GENOMIC DNA]</scope>
    <source>
        <strain evidence="6">AS27yjCOA_202</strain>
    </source>
</reference>
<evidence type="ECO:0000313" key="6">
    <source>
        <dbReference type="EMBL" id="NMB91869.1"/>
    </source>
</evidence>
<evidence type="ECO:0000256" key="2">
    <source>
        <dbReference type="ARBA" id="ARBA00023235"/>
    </source>
</evidence>
<dbReference type="Gene3D" id="3.30.2350.10">
    <property type="entry name" value="Pseudouridine synthase"/>
    <property type="match status" value="1"/>
</dbReference>
<gene>
    <name evidence="6" type="ORF">GYA37_03425</name>
</gene>
<comment type="catalytic activity">
    <reaction evidence="4">
        <text>a uridine in RNA = a pseudouridine in RNA</text>
        <dbReference type="Rhea" id="RHEA:48348"/>
        <dbReference type="Rhea" id="RHEA-COMP:12068"/>
        <dbReference type="Rhea" id="RHEA-COMP:12069"/>
        <dbReference type="ChEBI" id="CHEBI:65314"/>
        <dbReference type="ChEBI" id="CHEBI:65315"/>
    </reaction>
</comment>
<organism evidence="6 7">
    <name type="scientific">candidate division WWE3 bacterium</name>
    <dbReference type="NCBI Taxonomy" id="2053526"/>
    <lineage>
        <taxon>Bacteria</taxon>
        <taxon>Katanobacteria</taxon>
    </lineage>
</organism>
<evidence type="ECO:0000313" key="7">
    <source>
        <dbReference type="Proteomes" id="UP000590542"/>
    </source>
</evidence>
<dbReference type="Proteomes" id="UP000590542">
    <property type="component" value="Unassembled WGS sequence"/>
</dbReference>
<dbReference type="EC" id="5.4.99.-" evidence="4"/>